<gene>
    <name evidence="1" type="ORF">SAY86_015619</name>
</gene>
<dbReference type="SMART" id="SM00753">
    <property type="entry name" value="PAM"/>
    <property type="match status" value="1"/>
</dbReference>
<protein>
    <recommendedName>
        <fullName evidence="3">PCI domain-containing protein</fullName>
    </recommendedName>
</protein>
<dbReference type="Proteomes" id="UP001346149">
    <property type="component" value="Unassembled WGS sequence"/>
</dbReference>
<comment type="caution">
    <text evidence="1">The sequence shown here is derived from an EMBL/GenBank/DDBJ whole genome shotgun (WGS) entry which is preliminary data.</text>
</comment>
<dbReference type="PANTHER" id="PTHR12732">
    <property type="entry name" value="UNCHARACTERIZED PROTEASOME COMPONENT REGION PCI-CONTAINING"/>
    <property type="match status" value="1"/>
</dbReference>
<evidence type="ECO:0008006" key="3">
    <source>
        <dbReference type="Google" id="ProtNLM"/>
    </source>
</evidence>
<dbReference type="PANTHER" id="PTHR12732:SF0">
    <property type="entry name" value="PCI DOMAIN-CONTAINING PROTEIN 2"/>
    <property type="match status" value="1"/>
</dbReference>
<proteinExistence type="predicted"/>
<dbReference type="GO" id="GO:0003723">
    <property type="term" value="F:RNA binding"/>
    <property type="evidence" value="ECO:0007669"/>
    <property type="project" value="InterPro"/>
</dbReference>
<dbReference type="GO" id="GO:0006368">
    <property type="term" value="P:transcription elongation by RNA polymerase II"/>
    <property type="evidence" value="ECO:0007669"/>
    <property type="project" value="TreeGrafter"/>
</dbReference>
<dbReference type="AlphaFoldDB" id="A0AAN7QWD0"/>
<dbReference type="GO" id="GO:0003690">
    <property type="term" value="F:double-stranded DNA binding"/>
    <property type="evidence" value="ECO:0007669"/>
    <property type="project" value="InterPro"/>
</dbReference>
<accession>A0AAN7QWD0</accession>
<evidence type="ECO:0000313" key="1">
    <source>
        <dbReference type="EMBL" id="KAK4781517.1"/>
    </source>
</evidence>
<dbReference type="GO" id="GO:0000973">
    <property type="term" value="P:post-transcriptional tethering of RNA polymerase II gene DNA at nuclear periphery"/>
    <property type="evidence" value="ECO:0007669"/>
    <property type="project" value="TreeGrafter"/>
</dbReference>
<evidence type="ECO:0000313" key="2">
    <source>
        <dbReference type="Proteomes" id="UP001346149"/>
    </source>
</evidence>
<dbReference type="InterPro" id="IPR045114">
    <property type="entry name" value="Csn12-like"/>
</dbReference>
<dbReference type="GO" id="GO:0070390">
    <property type="term" value="C:transcription export complex 2"/>
    <property type="evidence" value="ECO:0007669"/>
    <property type="project" value="TreeGrafter"/>
</dbReference>
<dbReference type="GO" id="GO:0016973">
    <property type="term" value="P:poly(A)+ mRNA export from nucleus"/>
    <property type="evidence" value="ECO:0007669"/>
    <property type="project" value="TreeGrafter"/>
</dbReference>
<organism evidence="1 2">
    <name type="scientific">Trapa natans</name>
    <name type="common">Water chestnut</name>
    <dbReference type="NCBI Taxonomy" id="22666"/>
    <lineage>
        <taxon>Eukaryota</taxon>
        <taxon>Viridiplantae</taxon>
        <taxon>Streptophyta</taxon>
        <taxon>Embryophyta</taxon>
        <taxon>Tracheophyta</taxon>
        <taxon>Spermatophyta</taxon>
        <taxon>Magnoliopsida</taxon>
        <taxon>eudicotyledons</taxon>
        <taxon>Gunneridae</taxon>
        <taxon>Pentapetalae</taxon>
        <taxon>rosids</taxon>
        <taxon>malvids</taxon>
        <taxon>Myrtales</taxon>
        <taxon>Lythraceae</taxon>
        <taxon>Trapa</taxon>
    </lineage>
</organism>
<sequence>MEALYVVAYKIRVLAQRADREVGSSGKLPEKLKGTSSFLMKVFGVLAQKGPKPVGTLYVICQLFKIYFKLGTVHLCRSFIRSIEAVRIFDFEEFPKRDKVTYMYYTGRLEVFNENFPTANHMLSYAFTHCNPHSEANIRMILKYLIPVKLSLGILPQDWLLEKYNLVEYRNVVLAPKSGDLRLLRAALDEHEGRFLRSGVYLAEENLNHS</sequence>
<reference evidence="1 2" key="1">
    <citation type="journal article" date="2023" name="Hortic Res">
        <title>Pangenome of water caltrop reveals structural variations and asymmetric subgenome divergence after allopolyploidization.</title>
        <authorList>
            <person name="Zhang X."/>
            <person name="Chen Y."/>
            <person name="Wang L."/>
            <person name="Yuan Y."/>
            <person name="Fang M."/>
            <person name="Shi L."/>
            <person name="Lu R."/>
            <person name="Comes H.P."/>
            <person name="Ma Y."/>
            <person name="Chen Y."/>
            <person name="Huang G."/>
            <person name="Zhou Y."/>
            <person name="Zheng Z."/>
            <person name="Qiu Y."/>
        </authorList>
    </citation>
    <scope>NUCLEOTIDE SEQUENCE [LARGE SCALE GENOMIC DNA]</scope>
    <source>
        <strain evidence="1">F231</strain>
    </source>
</reference>
<keyword evidence="2" id="KW-1185">Reference proteome</keyword>
<dbReference type="EMBL" id="JAXQNO010000016">
    <property type="protein sequence ID" value="KAK4781517.1"/>
    <property type="molecule type" value="Genomic_DNA"/>
</dbReference>
<name>A0AAN7QWD0_TRANT</name>